<evidence type="ECO:0000256" key="1">
    <source>
        <dbReference type="SAM" id="MobiDB-lite"/>
    </source>
</evidence>
<dbReference type="AlphaFoldDB" id="A0A4P9Y1A2"/>
<dbReference type="EMBL" id="KZ988266">
    <property type="protein sequence ID" value="RKP12616.1"/>
    <property type="molecule type" value="Genomic_DNA"/>
</dbReference>
<evidence type="ECO:0000313" key="3">
    <source>
        <dbReference type="Proteomes" id="UP000267251"/>
    </source>
</evidence>
<evidence type="ECO:0000313" key="2">
    <source>
        <dbReference type="EMBL" id="RKP12616.1"/>
    </source>
</evidence>
<name>A0A4P9Y1A2_9FUNG</name>
<feature type="region of interest" description="Disordered" evidence="1">
    <location>
        <begin position="68"/>
        <end position="104"/>
    </location>
</feature>
<proteinExistence type="predicted"/>
<reference evidence="3" key="1">
    <citation type="journal article" date="2018" name="Nat. Microbiol.">
        <title>Leveraging single-cell genomics to expand the fungal tree of life.</title>
        <authorList>
            <person name="Ahrendt S.R."/>
            <person name="Quandt C.A."/>
            <person name="Ciobanu D."/>
            <person name="Clum A."/>
            <person name="Salamov A."/>
            <person name="Andreopoulos B."/>
            <person name="Cheng J.F."/>
            <person name="Woyke T."/>
            <person name="Pelin A."/>
            <person name="Henrissat B."/>
            <person name="Reynolds N.K."/>
            <person name="Benny G.L."/>
            <person name="Smith M.E."/>
            <person name="James T.Y."/>
            <person name="Grigoriev I.V."/>
        </authorList>
    </citation>
    <scope>NUCLEOTIDE SEQUENCE [LARGE SCALE GENOMIC DNA]</scope>
</reference>
<sequence>MLYIAIFGFGTLAISNIAFGLVRSRKRRQALSFPSAYVTEDEFDEDMIPIEGLRRRAPLRSFSYRSRYDDESFSPSSSSSMALDGRRSRRRSRSNSRSRRSDWR</sequence>
<protein>
    <submittedName>
        <fullName evidence="2">Uncharacterized protein</fullName>
    </submittedName>
</protein>
<organism evidence="2 3">
    <name type="scientific">Piptocephalis cylindrospora</name>
    <dbReference type="NCBI Taxonomy" id="1907219"/>
    <lineage>
        <taxon>Eukaryota</taxon>
        <taxon>Fungi</taxon>
        <taxon>Fungi incertae sedis</taxon>
        <taxon>Zoopagomycota</taxon>
        <taxon>Zoopagomycotina</taxon>
        <taxon>Zoopagomycetes</taxon>
        <taxon>Zoopagales</taxon>
        <taxon>Piptocephalidaceae</taxon>
        <taxon>Piptocephalis</taxon>
    </lineage>
</organism>
<keyword evidence="3" id="KW-1185">Reference proteome</keyword>
<accession>A0A4P9Y1A2</accession>
<feature type="compositionally biased region" description="Basic residues" evidence="1">
    <location>
        <begin position="87"/>
        <end position="98"/>
    </location>
</feature>
<dbReference type="Proteomes" id="UP000267251">
    <property type="component" value="Unassembled WGS sequence"/>
</dbReference>
<gene>
    <name evidence="2" type="ORF">BJ684DRAFT_20852</name>
</gene>